<dbReference type="SUPFAM" id="SSF118116">
    <property type="entry name" value="DNA mismatch repair protein MutL"/>
    <property type="match status" value="1"/>
</dbReference>
<dbReference type="EMBL" id="LR134190">
    <property type="protein sequence ID" value="VEB51157.1"/>
    <property type="molecule type" value="Genomic_DNA"/>
</dbReference>
<dbReference type="Gene3D" id="3.30.1540.20">
    <property type="entry name" value="MutL, C-terminal domain, dimerisation subdomain"/>
    <property type="match status" value="1"/>
</dbReference>
<evidence type="ECO:0000313" key="1">
    <source>
        <dbReference type="EMBL" id="VEB51157.1"/>
    </source>
</evidence>
<protein>
    <submittedName>
        <fullName evidence="1">DNA mismatch repair protein MutL</fullName>
    </submittedName>
</protein>
<reference evidence="1 2" key="1">
    <citation type="submission" date="2018-12" db="EMBL/GenBank/DDBJ databases">
        <authorList>
            <consortium name="Pathogen Informatics"/>
        </authorList>
    </citation>
    <scope>NUCLEOTIDE SEQUENCE [LARGE SCALE GENOMIC DNA]</scope>
    <source>
        <strain evidence="1 2">NCTC6754</strain>
    </source>
</reference>
<dbReference type="AlphaFoldDB" id="A0A3S4LNT0"/>
<evidence type="ECO:0000313" key="2">
    <source>
        <dbReference type="Proteomes" id="UP000269208"/>
    </source>
</evidence>
<accession>A0A3S4LNT0</accession>
<proteinExistence type="predicted"/>
<organism evidence="1 2">
    <name type="scientific">Salmonella enterica I</name>
    <dbReference type="NCBI Taxonomy" id="59201"/>
    <lineage>
        <taxon>Bacteria</taxon>
        <taxon>Pseudomonadati</taxon>
        <taxon>Pseudomonadota</taxon>
        <taxon>Gammaproteobacteria</taxon>
        <taxon>Enterobacterales</taxon>
        <taxon>Enterobacteriaceae</taxon>
        <taxon>Salmonella</taxon>
    </lineage>
</organism>
<dbReference type="Proteomes" id="UP000269208">
    <property type="component" value="Chromosome"/>
</dbReference>
<sequence>MQSEHPQWSMAQAISLLADVERLCPQLVKAPPGGLLQLVDLHSAMNALKHE</sequence>
<gene>
    <name evidence="1" type="primary">mutL_1</name>
    <name evidence="1" type="ORF">NCTC6754_00852</name>
</gene>
<dbReference type="InterPro" id="IPR042120">
    <property type="entry name" value="MutL_C_dimsub"/>
</dbReference>
<dbReference type="InterPro" id="IPR037198">
    <property type="entry name" value="MutL_C_sf"/>
</dbReference>
<name>A0A3S4LNT0_SALET</name>